<gene>
    <name evidence="1" type="ORF">A4U43_C05F4360</name>
</gene>
<dbReference type="Gramene" id="ONK67843">
    <property type="protein sequence ID" value="ONK67843"/>
    <property type="gene ID" value="A4U43_C05F4360"/>
</dbReference>
<dbReference type="EMBL" id="CM007385">
    <property type="protein sequence ID" value="ONK67843.1"/>
    <property type="molecule type" value="Genomic_DNA"/>
</dbReference>
<keyword evidence="2" id="KW-1185">Reference proteome</keyword>
<dbReference type="Proteomes" id="UP000243459">
    <property type="component" value="Chromosome 5"/>
</dbReference>
<sequence>MQSIDGVTAAVAEKPRLAVNVLHRYEHKSHLSQHALCVLILSIHPSSSSSFGHKNLTLYLCNMGSLLRSGATAFYGEEKGSTRSGTSGASQDSQITDRSLLSSAYNLMTIYPCYEEDCNRTPESRTKVLTRTNLMGPTKLADLMNEKKSKLESLLGSEVV</sequence>
<reference evidence="2" key="1">
    <citation type="journal article" date="2017" name="Nat. Commun.">
        <title>The asparagus genome sheds light on the origin and evolution of a young Y chromosome.</title>
        <authorList>
            <person name="Harkess A."/>
            <person name="Zhou J."/>
            <person name="Xu C."/>
            <person name="Bowers J.E."/>
            <person name="Van der Hulst R."/>
            <person name="Ayyampalayam S."/>
            <person name="Mercati F."/>
            <person name="Riccardi P."/>
            <person name="McKain M.R."/>
            <person name="Kakrana A."/>
            <person name="Tang H."/>
            <person name="Ray J."/>
            <person name="Groenendijk J."/>
            <person name="Arikit S."/>
            <person name="Mathioni S.M."/>
            <person name="Nakano M."/>
            <person name="Shan H."/>
            <person name="Telgmann-Rauber A."/>
            <person name="Kanno A."/>
            <person name="Yue Z."/>
            <person name="Chen H."/>
            <person name="Li W."/>
            <person name="Chen Y."/>
            <person name="Xu X."/>
            <person name="Zhang Y."/>
            <person name="Luo S."/>
            <person name="Chen H."/>
            <person name="Gao J."/>
            <person name="Mao Z."/>
            <person name="Pires J.C."/>
            <person name="Luo M."/>
            <person name="Kudrna D."/>
            <person name="Wing R.A."/>
            <person name="Meyers B.C."/>
            <person name="Yi K."/>
            <person name="Kong H."/>
            <person name="Lavrijsen P."/>
            <person name="Sunseri F."/>
            <person name="Falavigna A."/>
            <person name="Ye Y."/>
            <person name="Leebens-Mack J.H."/>
            <person name="Chen G."/>
        </authorList>
    </citation>
    <scope>NUCLEOTIDE SEQUENCE [LARGE SCALE GENOMIC DNA]</scope>
    <source>
        <strain evidence="2">cv. DH0086</strain>
    </source>
</reference>
<protein>
    <submittedName>
        <fullName evidence="1">Uncharacterized protein</fullName>
    </submittedName>
</protein>
<accession>A0A5P1EQA9</accession>
<dbReference type="AlphaFoldDB" id="A0A5P1EQA9"/>
<organism evidence="1 2">
    <name type="scientific">Asparagus officinalis</name>
    <name type="common">Garden asparagus</name>
    <dbReference type="NCBI Taxonomy" id="4686"/>
    <lineage>
        <taxon>Eukaryota</taxon>
        <taxon>Viridiplantae</taxon>
        <taxon>Streptophyta</taxon>
        <taxon>Embryophyta</taxon>
        <taxon>Tracheophyta</taxon>
        <taxon>Spermatophyta</taxon>
        <taxon>Magnoliopsida</taxon>
        <taxon>Liliopsida</taxon>
        <taxon>Asparagales</taxon>
        <taxon>Asparagaceae</taxon>
        <taxon>Asparagoideae</taxon>
        <taxon>Asparagus</taxon>
    </lineage>
</organism>
<name>A0A5P1EQA9_ASPOF</name>
<evidence type="ECO:0000313" key="1">
    <source>
        <dbReference type="EMBL" id="ONK67843.1"/>
    </source>
</evidence>
<evidence type="ECO:0000313" key="2">
    <source>
        <dbReference type="Proteomes" id="UP000243459"/>
    </source>
</evidence>
<proteinExistence type="predicted"/>